<feature type="domain" description="Hemerythrin-like" evidence="2">
    <location>
        <begin position="8"/>
        <end position="125"/>
    </location>
</feature>
<dbReference type="InterPro" id="IPR012312">
    <property type="entry name" value="Hemerythrin-like"/>
</dbReference>
<dbReference type="RefSeq" id="WP_313763074.1">
    <property type="nucleotide sequence ID" value="NZ_BAAAVH010000107.1"/>
</dbReference>
<evidence type="ECO:0000256" key="1">
    <source>
        <dbReference type="SAM" id="MobiDB-lite"/>
    </source>
</evidence>
<dbReference type="PANTHER" id="PTHR35585:SF1">
    <property type="entry name" value="HHE DOMAIN PROTEIN (AFU_ORTHOLOGUE AFUA_4G00730)"/>
    <property type="match status" value="1"/>
</dbReference>
<feature type="region of interest" description="Disordered" evidence="1">
    <location>
        <begin position="139"/>
        <end position="177"/>
    </location>
</feature>
<protein>
    <submittedName>
        <fullName evidence="3">Hemerythrin domain-containing protein</fullName>
    </submittedName>
</protein>
<dbReference type="Pfam" id="PF01814">
    <property type="entry name" value="Hemerythrin"/>
    <property type="match status" value="1"/>
</dbReference>
<evidence type="ECO:0000313" key="4">
    <source>
        <dbReference type="Proteomes" id="UP001596067"/>
    </source>
</evidence>
<keyword evidence="4" id="KW-1185">Reference proteome</keyword>
<evidence type="ECO:0000313" key="3">
    <source>
        <dbReference type="EMBL" id="MFC5885797.1"/>
    </source>
</evidence>
<reference evidence="4" key="1">
    <citation type="journal article" date="2019" name="Int. J. Syst. Evol. Microbiol.">
        <title>The Global Catalogue of Microorganisms (GCM) 10K type strain sequencing project: providing services to taxonomists for standard genome sequencing and annotation.</title>
        <authorList>
            <consortium name="The Broad Institute Genomics Platform"/>
            <consortium name="The Broad Institute Genome Sequencing Center for Infectious Disease"/>
            <person name="Wu L."/>
            <person name="Ma J."/>
        </authorList>
    </citation>
    <scope>NUCLEOTIDE SEQUENCE [LARGE SCALE GENOMIC DNA]</scope>
    <source>
        <strain evidence="4">CGMCC 4.1469</strain>
    </source>
</reference>
<sequence length="177" mass="18533">MSRRPDILGEFTADHRAVTELLARIEAAPPDGQERKELVDRLTDLLFSHCAAEEEHLFPVVQHDVPDGGALVFACIHDHLTIGQYLSDLQSLGADEPASGTLLQGLADTVRRHLTAEEKGLFPAARKALPAGSRAALGERLRSEREAVAEAGPPAGAEAGTEAGAEAGAEAGTEAAG</sequence>
<comment type="caution">
    <text evidence="3">The sequence shown here is derived from an EMBL/GenBank/DDBJ whole genome shotgun (WGS) entry which is preliminary data.</text>
</comment>
<dbReference type="Gene3D" id="1.20.120.520">
    <property type="entry name" value="nmb1532 protein domain like"/>
    <property type="match status" value="1"/>
</dbReference>
<accession>A0ABW1EUL8</accession>
<proteinExistence type="predicted"/>
<gene>
    <name evidence="3" type="ORF">ACFP0N_12545</name>
</gene>
<organism evidence="3 4">
    <name type="scientific">Kitasatospora aburaviensis</name>
    <dbReference type="NCBI Taxonomy" id="67265"/>
    <lineage>
        <taxon>Bacteria</taxon>
        <taxon>Bacillati</taxon>
        <taxon>Actinomycetota</taxon>
        <taxon>Actinomycetes</taxon>
        <taxon>Kitasatosporales</taxon>
        <taxon>Streptomycetaceae</taxon>
        <taxon>Kitasatospora</taxon>
    </lineage>
</organism>
<name>A0ABW1EUL8_9ACTN</name>
<feature type="compositionally biased region" description="Low complexity" evidence="1">
    <location>
        <begin position="149"/>
        <end position="177"/>
    </location>
</feature>
<dbReference type="EMBL" id="JBHSOD010000012">
    <property type="protein sequence ID" value="MFC5885797.1"/>
    <property type="molecule type" value="Genomic_DNA"/>
</dbReference>
<dbReference type="PANTHER" id="PTHR35585">
    <property type="entry name" value="HHE DOMAIN PROTEIN (AFU_ORTHOLOGUE AFUA_4G00730)"/>
    <property type="match status" value="1"/>
</dbReference>
<feature type="compositionally biased region" description="Basic and acidic residues" evidence="1">
    <location>
        <begin position="139"/>
        <end position="148"/>
    </location>
</feature>
<dbReference type="Proteomes" id="UP001596067">
    <property type="component" value="Unassembled WGS sequence"/>
</dbReference>
<evidence type="ECO:0000259" key="2">
    <source>
        <dbReference type="Pfam" id="PF01814"/>
    </source>
</evidence>